<organism evidence="2">
    <name type="scientific">Turdus pallidus Genomoviridae sp</name>
    <dbReference type="NCBI Taxonomy" id="2814956"/>
    <lineage>
        <taxon>Viruses</taxon>
        <taxon>Monodnaviria</taxon>
        <taxon>Shotokuvirae</taxon>
        <taxon>Cressdnaviricota</taxon>
        <taxon>Repensiviricetes</taxon>
        <taxon>Geplafuvirales</taxon>
        <taxon>Genomoviridae</taxon>
    </lineage>
</organism>
<proteinExistence type="predicted"/>
<feature type="region of interest" description="Disordered" evidence="1">
    <location>
        <begin position="1"/>
        <end position="42"/>
    </location>
</feature>
<name>A0A8A4XDJ7_9VIRU</name>
<protein>
    <submittedName>
        <fullName evidence="2">Capsid protein</fullName>
    </submittedName>
</protein>
<sequence>MAYRRYAAKRRSTSRRTTRKSRAYPTRRTTRKRTNGKKTSTRSKRVILNMTSVKKRDVMIPVTNATLDPVLPSSASPAIIRSGRPVPPGAPAYTYCIPWIATYRRPLNAGPAAVSVLGTGVPFMKGLSENITISTTGASPWQWRRICFTYKSTYLLQSFETLQGGDTIKSEPDAFYHNGFNSEVGVFRPMYDLASYYGKNITDPGTPGTTPSAYFRLLNILFRGVASQQYPGNPTAADYINVMTAKCDNSEMTIKYDKTVTIASGNQSGMQRNHKRYHPMNKTLVYDSLEVGQETRYEPLSTEAKPGMGDYYVVDFFQQRYLADADDGDLVFDPRATLYWHEK</sequence>
<dbReference type="EMBL" id="MW183021">
    <property type="protein sequence ID" value="QTE03680.1"/>
    <property type="molecule type" value="Genomic_DNA"/>
</dbReference>
<evidence type="ECO:0000313" key="2">
    <source>
        <dbReference type="EMBL" id="QTE03680.1"/>
    </source>
</evidence>
<accession>A0A8A4XDJ7</accession>
<feature type="compositionally biased region" description="Basic residues" evidence="1">
    <location>
        <begin position="1"/>
        <end position="22"/>
    </location>
</feature>
<evidence type="ECO:0000256" key="1">
    <source>
        <dbReference type="SAM" id="MobiDB-lite"/>
    </source>
</evidence>
<feature type="compositionally biased region" description="Basic residues" evidence="1">
    <location>
        <begin position="28"/>
        <end position="42"/>
    </location>
</feature>
<reference evidence="2" key="1">
    <citation type="submission" date="2020-10" db="EMBL/GenBank/DDBJ databases">
        <title>CRESS DNA virus dark matter in the feces of wild birds.</title>
        <authorList>
            <person name="Yang S."/>
            <person name="Zhang W."/>
        </authorList>
    </citation>
    <scope>NUCLEOTIDE SEQUENCE</scope>
    <source>
        <strain evidence="2">Thr96gen2</strain>
    </source>
</reference>